<keyword evidence="1" id="KW-0813">Transport</keyword>
<dbReference type="InterPro" id="IPR026847">
    <property type="entry name" value="VPS13"/>
</dbReference>
<dbReference type="OrthoDB" id="428159at2759"/>
<dbReference type="RefSeq" id="XP_035665478.1">
    <property type="nucleotide sequence ID" value="XM_035809585.1"/>
</dbReference>
<dbReference type="Proteomes" id="UP000001554">
    <property type="component" value="Unplaced"/>
</dbReference>
<protein>
    <submittedName>
        <fullName evidence="5">Vacuolar protein sorting-associated protein 13A-like</fullName>
    </submittedName>
</protein>
<evidence type="ECO:0000313" key="4">
    <source>
        <dbReference type="Proteomes" id="UP000001554"/>
    </source>
</evidence>
<dbReference type="InterPro" id="IPR026854">
    <property type="entry name" value="VPS13_N"/>
</dbReference>
<sequence>MVLESLVAGLLNTYLGKYIEDLDTTNLGISLFGGDVELKDLQLRPEALYELELPLEVKAGYVEKLSVEIPWTSLYTSPVKASLEGVYVVAGPVTDRKYDAKKEKRLLDAVKRKKLQELDTPQNSPAQPDDEEEKRKEQTFTEKLTATILNNLQLTIKKIHIRYEDKVSNPSSPFALGVTLRSFSGQSVNSRWEPFQVDSRATQMFKLIKLEDLAVYWNTGCKKLVSDYLTMDLWKDLMEECLDTCRIMKQDLDFVVRPISAVTKIAFDKSQVVDLDKPRLWTDLAVQEIMVSLSRQQFKSIICLVESFKLMAVNRLYRKYHPNLQVKGNAKDWWHYAYNATVHEHIRPYSWDSIKAYRQKFKRYQVLYKEKLEESEDVAAISGVLEELESDLNLTSILVARQQAKLQFVKKEKEPPKKTKPSGGGGWFWGWFSESMEEEEVEERESDFLSKLTEEEKKKLYEGIGYSEDDVLPDKPKEYVENRFNFSLKSCCFKLRNHGMDLVNSKLEEVFAMFEQRPSAEAFRFSLSTENLIAEGVKQDDNSATIIVKPDIAYKAEAPHDKEQKQVHFADMKEDLIQYLREASVIRTWEPKDLGPDEKLFSAEVEMNPLYTTADSALRVAVQPVKILYDAVTVAETVHFFSMPDSSFEELKNAANRQLAKLAKVGRLSVQHAIEKHKTLNVNINLKAPYIIIPEGGSFSSDSRLLMADLGSLQINSDLQPDDVVLQGATMSELVQRLYDRFNIDISNIQLLFLKPGVDIEEARQEEDSPHHLLPKMGLQLSLYNSINPQYTAQPRHKMEALLPSLKLNISETNIFALLQFLNTFPSLADSVLSVDEVDSSDVPTSMPVMDYREVKTGLL</sequence>
<feature type="region of interest" description="Disordered" evidence="2">
    <location>
        <begin position="117"/>
        <end position="138"/>
    </location>
</feature>
<accession>A0A9J7HUF1</accession>
<gene>
    <name evidence="5" type="primary">LOC118408734</name>
</gene>
<name>A0A9J7HUF1_BRAFL</name>
<dbReference type="PANTHER" id="PTHR16166:SF146">
    <property type="entry name" value="VACUOLAR PROTEIN SORTING-ASSOCIATED PROTEIN 13A-LIKE ISOFORM X1"/>
    <property type="match status" value="1"/>
</dbReference>
<dbReference type="OMA" id="FHMERLC"/>
<dbReference type="PANTHER" id="PTHR16166">
    <property type="entry name" value="VACUOLAR PROTEIN SORTING-ASSOCIATED PROTEIN VPS13"/>
    <property type="match status" value="1"/>
</dbReference>
<reference evidence="5" key="1">
    <citation type="submission" date="2025-08" db="UniProtKB">
        <authorList>
            <consortium name="RefSeq"/>
        </authorList>
    </citation>
    <scope>IDENTIFICATION</scope>
    <source>
        <strain evidence="5">S238N-H82</strain>
        <tissue evidence="5">Testes</tissue>
    </source>
</reference>
<keyword evidence="4" id="KW-1185">Reference proteome</keyword>
<dbReference type="Pfam" id="PF12624">
    <property type="entry name" value="VPS13_N"/>
    <property type="match status" value="1"/>
</dbReference>
<evidence type="ECO:0000313" key="5">
    <source>
        <dbReference type="RefSeq" id="XP_035665478.1"/>
    </source>
</evidence>
<dbReference type="GeneID" id="118408734"/>
<proteinExistence type="predicted"/>
<feature type="domain" description="Chorein N-terminal" evidence="3">
    <location>
        <begin position="2"/>
        <end position="824"/>
    </location>
</feature>
<organism evidence="4 5">
    <name type="scientific">Branchiostoma floridae</name>
    <name type="common">Florida lancelet</name>
    <name type="synonym">Amphioxus</name>
    <dbReference type="NCBI Taxonomy" id="7739"/>
    <lineage>
        <taxon>Eukaryota</taxon>
        <taxon>Metazoa</taxon>
        <taxon>Chordata</taxon>
        <taxon>Cephalochordata</taxon>
        <taxon>Leptocardii</taxon>
        <taxon>Amphioxiformes</taxon>
        <taxon>Branchiostomatidae</taxon>
        <taxon>Branchiostoma</taxon>
    </lineage>
</organism>
<dbReference type="AlphaFoldDB" id="A0A9J7HUF1"/>
<evidence type="ECO:0000259" key="3">
    <source>
        <dbReference type="Pfam" id="PF12624"/>
    </source>
</evidence>
<dbReference type="KEGG" id="bfo:118408734"/>
<evidence type="ECO:0000256" key="2">
    <source>
        <dbReference type="SAM" id="MobiDB-lite"/>
    </source>
</evidence>
<evidence type="ECO:0000256" key="1">
    <source>
        <dbReference type="ARBA" id="ARBA00022448"/>
    </source>
</evidence>